<feature type="transmembrane region" description="Helical" evidence="9">
    <location>
        <begin position="293"/>
        <end position="311"/>
    </location>
</feature>
<dbReference type="EMBL" id="JRLX01000024">
    <property type="protein sequence ID" value="KGO85323.1"/>
    <property type="molecule type" value="Genomic_DNA"/>
</dbReference>
<evidence type="ECO:0000256" key="1">
    <source>
        <dbReference type="ARBA" id="ARBA00022448"/>
    </source>
</evidence>
<keyword evidence="8 9" id="KW-0472">Membrane</keyword>
<evidence type="ECO:0000256" key="7">
    <source>
        <dbReference type="ARBA" id="ARBA00022989"/>
    </source>
</evidence>
<keyword evidence="4" id="KW-0762">Sugar transport</keyword>
<evidence type="ECO:0000256" key="4">
    <source>
        <dbReference type="ARBA" id="ARBA00022597"/>
    </source>
</evidence>
<feature type="transmembrane region" description="Helical" evidence="9">
    <location>
        <begin position="221"/>
        <end position="242"/>
    </location>
</feature>
<keyword evidence="2" id="KW-1003">Cell membrane</keyword>
<evidence type="ECO:0000256" key="8">
    <source>
        <dbReference type="ARBA" id="ARBA00023136"/>
    </source>
</evidence>
<gene>
    <name evidence="10" type="ORF">Q765_17060</name>
</gene>
<dbReference type="NCBIfam" id="NF010024">
    <property type="entry name" value="PRK13499.1-4"/>
    <property type="match status" value="1"/>
</dbReference>
<evidence type="ECO:0000256" key="5">
    <source>
        <dbReference type="ARBA" id="ARBA00022692"/>
    </source>
</evidence>
<dbReference type="GO" id="GO:0016020">
    <property type="term" value="C:membrane"/>
    <property type="evidence" value="ECO:0007669"/>
    <property type="project" value="InterPro"/>
</dbReference>
<evidence type="ECO:0000256" key="6">
    <source>
        <dbReference type="ARBA" id="ARBA00022847"/>
    </source>
</evidence>
<keyword evidence="3" id="KW-0997">Cell inner membrane</keyword>
<dbReference type="STRING" id="1121895.GCA_000378485_03172"/>
<reference evidence="10 11" key="1">
    <citation type="submission" date="2013-09" db="EMBL/GenBank/DDBJ databases">
        <authorList>
            <person name="Zeng Z."/>
            <person name="Chen C."/>
        </authorList>
    </citation>
    <scope>NUCLEOTIDE SEQUENCE [LARGE SCALE GENOMIC DNA]</scope>
    <source>
        <strain evidence="10 11">WB 3.3-2</strain>
    </source>
</reference>
<keyword evidence="7 9" id="KW-1133">Transmembrane helix</keyword>
<keyword evidence="1" id="KW-0813">Transport</keyword>
<keyword evidence="6" id="KW-0769">Symport</keyword>
<evidence type="ECO:0000256" key="2">
    <source>
        <dbReference type="ARBA" id="ARBA00022475"/>
    </source>
</evidence>
<feature type="transmembrane region" description="Helical" evidence="9">
    <location>
        <begin position="181"/>
        <end position="198"/>
    </location>
</feature>
<keyword evidence="11" id="KW-1185">Reference proteome</keyword>
<feature type="transmembrane region" description="Helical" evidence="9">
    <location>
        <begin position="262"/>
        <end position="281"/>
    </location>
</feature>
<evidence type="ECO:0000313" key="10">
    <source>
        <dbReference type="EMBL" id="KGO85323.1"/>
    </source>
</evidence>
<organism evidence="10 11">
    <name type="scientific">Flavobacterium rivuli WB 3.3-2 = DSM 21788</name>
    <dbReference type="NCBI Taxonomy" id="1121895"/>
    <lineage>
        <taxon>Bacteria</taxon>
        <taxon>Pseudomonadati</taxon>
        <taxon>Bacteroidota</taxon>
        <taxon>Flavobacteriia</taxon>
        <taxon>Flavobacteriales</taxon>
        <taxon>Flavobacteriaceae</taxon>
        <taxon>Flavobacterium</taxon>
    </lineage>
</organism>
<feature type="transmembrane region" description="Helical" evidence="9">
    <location>
        <begin position="6"/>
        <end position="24"/>
    </location>
</feature>
<sequence>MFYFLGVLFHMVGGVAAGSFYLPYKKVKEWSWENYWMAGGLFSWIIIPFLAAAITIPNFLEIIYDNPNYLIWPIIFGLLWGIGGLTYGLAMRYLGISLGNSVILGFSSVLGALLPAIYYDFKGDHTHSFSHMLATPGGKMILLGIGVCVLGIAVSGRAGVLKERAIKTVKGSEEFQLKKGLLLAILSGTLSSCFNYGIEAGRPLAALAFKNGSLELFQNNITFLVVLWGGFITNALYCIYLFMRNKSFGEYSDTNRPLVKNYVFSAIAGATWFLQFFFYGMGESRLGNGAGSWILHMSTIIVVGNLWGLYLNEWKGSSVKAKYTMAGGVFILLLSVIIVGYGSAI</sequence>
<dbReference type="OrthoDB" id="9790043at2"/>
<feature type="transmembrane region" description="Helical" evidence="9">
    <location>
        <begin position="141"/>
        <end position="160"/>
    </location>
</feature>
<dbReference type="Pfam" id="PF06379">
    <property type="entry name" value="RhaT"/>
    <property type="match status" value="1"/>
</dbReference>
<dbReference type="eggNOG" id="ENOG502Z7ID">
    <property type="taxonomic scope" value="Bacteria"/>
</dbReference>
<dbReference type="AlphaFoldDB" id="A0A0A2M1I0"/>
<dbReference type="RefSeq" id="WP_020214335.1">
    <property type="nucleotide sequence ID" value="NZ_JRLX01000024.1"/>
</dbReference>
<keyword evidence="5 9" id="KW-0812">Transmembrane</keyword>
<accession>A0A0A2M1I0</accession>
<evidence type="ECO:0000313" key="11">
    <source>
        <dbReference type="Proteomes" id="UP000030152"/>
    </source>
</evidence>
<name>A0A0A2M1I0_9FLAO</name>
<dbReference type="Proteomes" id="UP000030152">
    <property type="component" value="Unassembled WGS sequence"/>
</dbReference>
<dbReference type="GO" id="GO:0015293">
    <property type="term" value="F:symporter activity"/>
    <property type="evidence" value="ECO:0007669"/>
    <property type="project" value="UniProtKB-KW"/>
</dbReference>
<evidence type="ECO:0000256" key="9">
    <source>
        <dbReference type="SAM" id="Phobius"/>
    </source>
</evidence>
<feature type="transmembrane region" description="Helical" evidence="9">
    <location>
        <begin position="69"/>
        <end position="90"/>
    </location>
</feature>
<comment type="caution">
    <text evidence="10">The sequence shown here is derived from an EMBL/GenBank/DDBJ whole genome shotgun (WGS) entry which is preliminary data.</text>
</comment>
<protein>
    <submittedName>
        <fullName evidence="10">Sugar:proton symporter</fullName>
    </submittedName>
</protein>
<feature type="transmembrane region" description="Helical" evidence="9">
    <location>
        <begin position="36"/>
        <end position="57"/>
    </location>
</feature>
<feature type="transmembrane region" description="Helical" evidence="9">
    <location>
        <begin position="102"/>
        <end position="121"/>
    </location>
</feature>
<feature type="transmembrane region" description="Helical" evidence="9">
    <location>
        <begin position="323"/>
        <end position="344"/>
    </location>
</feature>
<dbReference type="GO" id="GO:0015153">
    <property type="term" value="F:rhamnose transmembrane transporter activity"/>
    <property type="evidence" value="ECO:0007669"/>
    <property type="project" value="InterPro"/>
</dbReference>
<dbReference type="InterPro" id="IPR004673">
    <property type="entry name" value="L-rhamnose-proton_sym_RhaT"/>
</dbReference>
<proteinExistence type="predicted"/>
<evidence type="ECO:0000256" key="3">
    <source>
        <dbReference type="ARBA" id="ARBA00022519"/>
    </source>
</evidence>